<accession>A0A2M7YLI6</accession>
<name>A0A2M7YLI6_9BACT</name>
<protein>
    <recommendedName>
        <fullName evidence="1">Polymerase beta nucleotidyltransferase domain-containing protein</fullName>
    </recommendedName>
</protein>
<evidence type="ECO:0000259" key="1">
    <source>
        <dbReference type="Pfam" id="PF18765"/>
    </source>
</evidence>
<feature type="domain" description="Polymerase beta nucleotidyltransferase" evidence="1">
    <location>
        <begin position="11"/>
        <end position="103"/>
    </location>
</feature>
<comment type="caution">
    <text evidence="2">The sequence shown here is derived from an EMBL/GenBank/DDBJ whole genome shotgun (WGS) entry which is preliminary data.</text>
</comment>
<dbReference type="SUPFAM" id="SSF81301">
    <property type="entry name" value="Nucleotidyltransferase"/>
    <property type="match status" value="1"/>
</dbReference>
<reference evidence="3" key="1">
    <citation type="submission" date="2017-09" db="EMBL/GenBank/DDBJ databases">
        <title>Depth-based differentiation of microbial function through sediment-hosted aquifers and enrichment of novel symbionts in the deep terrestrial subsurface.</title>
        <authorList>
            <person name="Probst A.J."/>
            <person name="Ladd B."/>
            <person name="Jarett J.K."/>
            <person name="Geller-Mcgrath D.E."/>
            <person name="Sieber C.M.K."/>
            <person name="Emerson J.B."/>
            <person name="Anantharaman K."/>
            <person name="Thomas B.C."/>
            <person name="Malmstrom R."/>
            <person name="Stieglmeier M."/>
            <person name="Klingl A."/>
            <person name="Woyke T."/>
            <person name="Ryan C.M."/>
            <person name="Banfield J.F."/>
        </authorList>
    </citation>
    <scope>NUCLEOTIDE SEQUENCE [LARGE SCALE GENOMIC DNA]</scope>
</reference>
<dbReference type="AlphaFoldDB" id="A0A2M7YLI6"/>
<dbReference type="Proteomes" id="UP000230941">
    <property type="component" value="Unassembled WGS sequence"/>
</dbReference>
<evidence type="ECO:0000313" key="2">
    <source>
        <dbReference type="EMBL" id="PJA63816.1"/>
    </source>
</evidence>
<dbReference type="EMBL" id="PFWG01000047">
    <property type="protein sequence ID" value="PJA63816.1"/>
    <property type="molecule type" value="Genomic_DNA"/>
</dbReference>
<dbReference type="InterPro" id="IPR041633">
    <property type="entry name" value="Polbeta"/>
</dbReference>
<gene>
    <name evidence="2" type="ORF">CO160_01875</name>
</gene>
<evidence type="ECO:0000313" key="3">
    <source>
        <dbReference type="Proteomes" id="UP000230941"/>
    </source>
</evidence>
<dbReference type="Pfam" id="PF18765">
    <property type="entry name" value="Polbeta"/>
    <property type="match status" value="1"/>
</dbReference>
<organism evidence="2 3">
    <name type="scientific">Candidatus Portnoybacteria bacterium CG_4_9_14_3_um_filter_43_11</name>
    <dbReference type="NCBI Taxonomy" id="1974805"/>
    <lineage>
        <taxon>Bacteria</taxon>
        <taxon>Candidatus Portnoyibacteriota</taxon>
    </lineage>
</organism>
<dbReference type="InterPro" id="IPR043519">
    <property type="entry name" value="NT_sf"/>
</dbReference>
<dbReference type="CDD" id="cd05403">
    <property type="entry name" value="NT_KNTase_like"/>
    <property type="match status" value="1"/>
</dbReference>
<sequence>MEKFIQKICNEVVKKYKQDKNVLGIMLFGSAARNKFDKYSDVDIYILLSRKGKFSRNNFIKNGVRVDIILNTTKEANSYLKEDKNNLRRITSHMLAYGKILFQKGKNLEKIQAIAKNNLKLRTKYKKSELLMHQYSIDDFWGEVQRDIKNKDYLAFGLDSQLLINNILELFLKLNGEFLRQPNRMTKILKRLDKKFVDRLKNFYKENDIQKKKMILTELVKYIYRKSGGPLPKKWVLKRLV</sequence>
<dbReference type="Gene3D" id="3.30.460.10">
    <property type="entry name" value="Beta Polymerase, domain 2"/>
    <property type="match status" value="1"/>
</dbReference>
<proteinExistence type="predicted"/>